<dbReference type="PRINTS" id="PR00032">
    <property type="entry name" value="HTHARAC"/>
</dbReference>
<proteinExistence type="predicted"/>
<dbReference type="PANTHER" id="PTHR43280">
    <property type="entry name" value="ARAC-FAMILY TRANSCRIPTIONAL REGULATOR"/>
    <property type="match status" value="1"/>
</dbReference>
<keyword evidence="2" id="KW-0238">DNA-binding</keyword>
<evidence type="ECO:0000313" key="5">
    <source>
        <dbReference type="EMBL" id="MBK1815937.1"/>
    </source>
</evidence>
<dbReference type="Proteomes" id="UP000600139">
    <property type="component" value="Unassembled WGS sequence"/>
</dbReference>
<gene>
    <name evidence="5" type="ORF">JIN84_09925</name>
</gene>
<dbReference type="PROSITE" id="PS00041">
    <property type="entry name" value="HTH_ARAC_FAMILY_1"/>
    <property type="match status" value="1"/>
</dbReference>
<name>A0A934R341_9BACT</name>
<dbReference type="InterPro" id="IPR009057">
    <property type="entry name" value="Homeodomain-like_sf"/>
</dbReference>
<dbReference type="GO" id="GO:0003700">
    <property type="term" value="F:DNA-binding transcription factor activity"/>
    <property type="evidence" value="ECO:0007669"/>
    <property type="project" value="InterPro"/>
</dbReference>
<dbReference type="SMART" id="SM00342">
    <property type="entry name" value="HTH_ARAC"/>
    <property type="match status" value="1"/>
</dbReference>
<evidence type="ECO:0000256" key="1">
    <source>
        <dbReference type="ARBA" id="ARBA00023015"/>
    </source>
</evidence>
<evidence type="ECO:0000256" key="2">
    <source>
        <dbReference type="ARBA" id="ARBA00023125"/>
    </source>
</evidence>
<dbReference type="EMBL" id="JAENIK010000011">
    <property type="protein sequence ID" value="MBK1815937.1"/>
    <property type="molecule type" value="Genomic_DNA"/>
</dbReference>
<dbReference type="Gene3D" id="1.10.10.60">
    <property type="entry name" value="Homeodomain-like"/>
    <property type="match status" value="1"/>
</dbReference>
<dbReference type="InterPro" id="IPR018060">
    <property type="entry name" value="HTH_AraC"/>
</dbReference>
<dbReference type="InterPro" id="IPR018062">
    <property type="entry name" value="HTH_AraC-typ_CS"/>
</dbReference>
<reference evidence="5" key="1">
    <citation type="submission" date="2021-01" db="EMBL/GenBank/DDBJ databases">
        <title>Modified the classification status of verrucomicrobia.</title>
        <authorList>
            <person name="Feng X."/>
        </authorList>
    </citation>
    <scope>NUCLEOTIDE SEQUENCE</scope>
    <source>
        <strain evidence="5">JCM 18052</strain>
    </source>
</reference>
<dbReference type="SUPFAM" id="SSF51215">
    <property type="entry name" value="Regulatory protein AraC"/>
    <property type="match status" value="1"/>
</dbReference>
<keyword evidence="3" id="KW-0804">Transcription</keyword>
<dbReference type="PROSITE" id="PS01124">
    <property type="entry name" value="HTH_ARAC_FAMILY_2"/>
    <property type="match status" value="1"/>
</dbReference>
<dbReference type="Pfam" id="PF02311">
    <property type="entry name" value="AraC_binding"/>
    <property type="match status" value="1"/>
</dbReference>
<dbReference type="InterPro" id="IPR037923">
    <property type="entry name" value="HTH-like"/>
</dbReference>
<accession>A0A934R341</accession>
<dbReference type="InterPro" id="IPR003313">
    <property type="entry name" value="AraC-bd"/>
</dbReference>
<dbReference type="Pfam" id="PF12833">
    <property type="entry name" value="HTH_18"/>
    <property type="match status" value="1"/>
</dbReference>
<dbReference type="SUPFAM" id="SSF46689">
    <property type="entry name" value="Homeodomain-like"/>
    <property type="match status" value="1"/>
</dbReference>
<keyword evidence="6" id="KW-1185">Reference proteome</keyword>
<keyword evidence="1" id="KW-0805">Transcription regulation</keyword>
<evidence type="ECO:0000313" key="6">
    <source>
        <dbReference type="Proteomes" id="UP000600139"/>
    </source>
</evidence>
<feature type="domain" description="HTH araC/xylS-type" evidence="4">
    <location>
        <begin position="188"/>
        <end position="286"/>
    </location>
</feature>
<dbReference type="PANTHER" id="PTHR43280:SF32">
    <property type="entry name" value="TRANSCRIPTIONAL REGULATORY PROTEIN"/>
    <property type="match status" value="1"/>
</dbReference>
<comment type="caution">
    <text evidence="5">The sequence shown here is derived from an EMBL/GenBank/DDBJ whole genome shotgun (WGS) entry which is preliminary data.</text>
</comment>
<organism evidence="5 6">
    <name type="scientific">Luteolibacter yonseiensis</name>
    <dbReference type="NCBI Taxonomy" id="1144680"/>
    <lineage>
        <taxon>Bacteria</taxon>
        <taxon>Pseudomonadati</taxon>
        <taxon>Verrucomicrobiota</taxon>
        <taxon>Verrucomicrobiia</taxon>
        <taxon>Verrucomicrobiales</taxon>
        <taxon>Verrucomicrobiaceae</taxon>
        <taxon>Luteolibacter</taxon>
    </lineage>
</organism>
<evidence type="ECO:0000259" key="4">
    <source>
        <dbReference type="PROSITE" id="PS01124"/>
    </source>
</evidence>
<dbReference type="AlphaFoldDB" id="A0A934R341"/>
<evidence type="ECO:0000256" key="3">
    <source>
        <dbReference type="ARBA" id="ARBA00023163"/>
    </source>
</evidence>
<sequence>MNRREIPLIEMIDYGEEHLRREGFVVMPFDDSFKKDPMRMSPHYHDFFQVSLLTGRGRLMHDFRETDVTGDTLFFLSPGQVHTVRPAPGTDGTIVSFTREFLDDPSGKLLELPFYFATNGVPWLSVDPEHRAETRAIFDEMQEEFDAAKPGAAEILRALLHILFVKAARWYGAGEETVHARRSHVIVRKFHQEVERHFHEWQSLEPYAASLGVSVNHLNDVVRETTGESAGEHVRLRRLLDAKRLLLYSELSVSEIGYQLAFKDPSYFSRFFRRYEGTTPVEFRSQIREKYQQETG</sequence>
<dbReference type="GO" id="GO:0043565">
    <property type="term" value="F:sequence-specific DNA binding"/>
    <property type="evidence" value="ECO:0007669"/>
    <property type="project" value="InterPro"/>
</dbReference>
<dbReference type="InterPro" id="IPR020449">
    <property type="entry name" value="Tscrpt_reg_AraC-type_HTH"/>
</dbReference>
<protein>
    <submittedName>
        <fullName evidence="5">Helix-turn-helix domain-containing protein</fullName>
    </submittedName>
</protein>
<dbReference type="RefSeq" id="WP_200350897.1">
    <property type="nucleotide sequence ID" value="NZ_BAABHZ010000006.1"/>
</dbReference>